<evidence type="ECO:0000256" key="1">
    <source>
        <dbReference type="SAM" id="MobiDB-lite"/>
    </source>
</evidence>
<dbReference type="AlphaFoldDB" id="A0A9N9NIF4"/>
<feature type="region of interest" description="Disordered" evidence="1">
    <location>
        <begin position="1"/>
        <end position="49"/>
    </location>
</feature>
<feature type="compositionally biased region" description="Basic and acidic residues" evidence="1">
    <location>
        <begin position="1"/>
        <end position="17"/>
    </location>
</feature>
<feature type="compositionally biased region" description="Polar residues" evidence="1">
    <location>
        <begin position="19"/>
        <end position="32"/>
    </location>
</feature>
<feature type="region of interest" description="Disordered" evidence="1">
    <location>
        <begin position="257"/>
        <end position="286"/>
    </location>
</feature>
<comment type="caution">
    <text evidence="2">The sequence shown here is derived from an EMBL/GenBank/DDBJ whole genome shotgun (WGS) entry which is preliminary data.</text>
</comment>
<name>A0A9N9NIF4_9GLOM</name>
<proteinExistence type="predicted"/>
<feature type="compositionally biased region" description="Basic and acidic residues" evidence="1">
    <location>
        <begin position="33"/>
        <end position="49"/>
    </location>
</feature>
<gene>
    <name evidence="2" type="ORF">DERYTH_LOCUS15542</name>
</gene>
<protein>
    <submittedName>
        <fullName evidence="2">1950_t:CDS:1</fullName>
    </submittedName>
</protein>
<feature type="non-terminal residue" evidence="2">
    <location>
        <position position="1"/>
    </location>
</feature>
<dbReference type="EMBL" id="CAJVPY010012690">
    <property type="protein sequence ID" value="CAG8735812.1"/>
    <property type="molecule type" value="Genomic_DNA"/>
</dbReference>
<dbReference type="Proteomes" id="UP000789405">
    <property type="component" value="Unassembled WGS sequence"/>
</dbReference>
<keyword evidence="3" id="KW-1185">Reference proteome</keyword>
<organism evidence="2 3">
    <name type="scientific">Dentiscutata erythropus</name>
    <dbReference type="NCBI Taxonomy" id="1348616"/>
    <lineage>
        <taxon>Eukaryota</taxon>
        <taxon>Fungi</taxon>
        <taxon>Fungi incertae sedis</taxon>
        <taxon>Mucoromycota</taxon>
        <taxon>Glomeromycotina</taxon>
        <taxon>Glomeromycetes</taxon>
        <taxon>Diversisporales</taxon>
        <taxon>Gigasporaceae</taxon>
        <taxon>Dentiscutata</taxon>
    </lineage>
</organism>
<evidence type="ECO:0000313" key="3">
    <source>
        <dbReference type="Proteomes" id="UP000789405"/>
    </source>
</evidence>
<feature type="non-terminal residue" evidence="2">
    <location>
        <position position="286"/>
    </location>
</feature>
<dbReference type="OrthoDB" id="2272314at2759"/>
<sequence>TYPEPEKPDDKSAKESIVEPSTRTRFQTFKASSDSRAKTKEGQRDRQREYRASLRYCSLDEYQKEVKDNTPLQAPSPEIYYLLTKKDPISKSDYYHQISLALPEQEGIPKFSQIYFYNSSDIEAQIDRRHNVMKQSLNRDMITKEIAAICFSNENMYIRDILIVRHDNELEKISELHCAYDFLAYFLLFLYREYASKISKAEAEASSTSNIDFDTLLERELQSQTGLSRILKSATIRSSSSMMCLDNENIDTSNKKYLESRSSEHNNRRSAIIKDHKSGARNEKEE</sequence>
<reference evidence="2" key="1">
    <citation type="submission" date="2021-06" db="EMBL/GenBank/DDBJ databases">
        <authorList>
            <person name="Kallberg Y."/>
            <person name="Tangrot J."/>
            <person name="Rosling A."/>
        </authorList>
    </citation>
    <scope>NUCLEOTIDE SEQUENCE</scope>
    <source>
        <strain evidence="2">MA453B</strain>
    </source>
</reference>
<evidence type="ECO:0000313" key="2">
    <source>
        <dbReference type="EMBL" id="CAG8735812.1"/>
    </source>
</evidence>
<accession>A0A9N9NIF4</accession>